<evidence type="ECO:0000313" key="3">
    <source>
        <dbReference type="Proteomes" id="UP000324800"/>
    </source>
</evidence>
<protein>
    <submittedName>
        <fullName evidence="2">Uncharacterized protein</fullName>
    </submittedName>
</protein>
<feature type="compositionally biased region" description="Polar residues" evidence="1">
    <location>
        <begin position="149"/>
        <end position="159"/>
    </location>
</feature>
<proteinExistence type="predicted"/>
<dbReference type="Proteomes" id="UP000324800">
    <property type="component" value="Unassembled WGS sequence"/>
</dbReference>
<dbReference type="EMBL" id="SNRW01007523">
    <property type="protein sequence ID" value="KAA6381104.1"/>
    <property type="molecule type" value="Genomic_DNA"/>
</dbReference>
<organism evidence="2 3">
    <name type="scientific">Streblomastix strix</name>
    <dbReference type="NCBI Taxonomy" id="222440"/>
    <lineage>
        <taxon>Eukaryota</taxon>
        <taxon>Metamonada</taxon>
        <taxon>Preaxostyla</taxon>
        <taxon>Oxymonadida</taxon>
        <taxon>Streblomastigidae</taxon>
        <taxon>Streblomastix</taxon>
    </lineage>
</organism>
<accession>A0A5J4VFC3</accession>
<dbReference type="AlphaFoldDB" id="A0A5J4VFC3"/>
<sequence>MTQASGQNVQALLTHFRDGAGLNMTPSQPLEDDRDANGSDTNVFASDRETTVTDADAEPALRTPPMQEIQFFIMRFMGTANRAERVRNRFLGESNRTSADKGLQGANFACTRGNKMRRGITSLSPEQRREQPSGRIHSEFVVSNPDAVQANNTFDSTCTGREHERDID</sequence>
<reference evidence="2 3" key="1">
    <citation type="submission" date="2019-03" db="EMBL/GenBank/DDBJ databases">
        <title>Single cell metagenomics reveals metabolic interactions within the superorganism composed of flagellate Streblomastix strix and complex community of Bacteroidetes bacteria on its surface.</title>
        <authorList>
            <person name="Treitli S.C."/>
            <person name="Kolisko M."/>
            <person name="Husnik F."/>
            <person name="Keeling P."/>
            <person name="Hampl V."/>
        </authorList>
    </citation>
    <scope>NUCLEOTIDE SEQUENCE [LARGE SCALE GENOMIC DNA]</scope>
    <source>
        <strain evidence="2">ST1C</strain>
    </source>
</reference>
<evidence type="ECO:0000313" key="2">
    <source>
        <dbReference type="EMBL" id="KAA6381104.1"/>
    </source>
</evidence>
<feature type="region of interest" description="Disordered" evidence="1">
    <location>
        <begin position="17"/>
        <end position="63"/>
    </location>
</feature>
<evidence type="ECO:0000256" key="1">
    <source>
        <dbReference type="SAM" id="MobiDB-lite"/>
    </source>
</evidence>
<comment type="caution">
    <text evidence="2">The sequence shown here is derived from an EMBL/GenBank/DDBJ whole genome shotgun (WGS) entry which is preliminary data.</text>
</comment>
<feature type="region of interest" description="Disordered" evidence="1">
    <location>
        <begin position="143"/>
        <end position="168"/>
    </location>
</feature>
<name>A0A5J4VFC3_9EUKA</name>
<gene>
    <name evidence="2" type="ORF">EZS28_023372</name>
</gene>